<sequence length="1190" mass="133796">MALHRKLSGSPVEVYKAWVNCCLADVGDNRRVTDLADDLKDGVILSQLIKSTTGYELSQGQQARKLPQSYQTVQLVIDYMKVKGIVICCQVEDIASGKLKSILDILWLIILHFEIHSANRAAYQRTVNLGKRFLLEWCCTEIPNSAIDPRGPFLDFLQDGFLLTKLITKYCPVDGINISDLQVINKDAFVTVLETAEDCLGIPCKILSSSGILDANTFDEYAVIIYMAVLRRKICALKGEEPIKGGVKTEPSPSKQRNHLNGDGSFNYSPSKFPHNKTSPMDSSLSPTSLRNLVDQHTKSHAAIHALQERIQSVTHLASTPKLQKKLPESRFIKSMSPTPIEGISLTSSSEDVTTKEKDSFPIQVIPADQNDNVLEVNGEEPFGSLLPESDGSTSEPLYTSVDKQFLELMLDAVQKGFMPPELAAAKTWLNTDGTDIDSRTTNGVSEEEHLIIDENSSMKEEEMNGIDNEASLTATSVEPSHLSDGTASDIVESTLASVEPMQVVDGPPHPSEGPTMASDETMQFEDNHSVPDTGESEASTPSKKVQFLGLDTIFGHNSNSADESPNKSISPAHVQLKQPDIQLKDSDYTFDSSPKTTVTWATLDSPANGTGIDKSQTYAMSSPWEDLHRYERALYGKGAGNTAEGDSDDPFMMYLNSIEQTALKFKLQVEQAKVDTLEALKVKLEKAYEGTPLEDIPLKFREKLQETIAQIASDEVLKKYEALVTQDEEMSDEENQILECMRSELDSVACENFELHQQLELLKDYERKYFDLKEKFDSLDDGMSSIRNEYERKNGESEFLAERVESLEKNIVNLRVEYNNEITDLQNENLQLQKTCLELENRNKILEEEITAGDETSIVRRAKNDRGNKTERFVADQEYEIIQLRLEESERQNKALRAAAKADQAMIRCMEDKRNDLEKALIKAQDDHSNILLELHEAQRQISSDKVKLSSYQEETDALGRENKLLKSRLEIAQNEIEYNLEKQGERSEPWKSNKRMIWREIRELEKILKDVHREKRTLEKKYVSFKQESDQLTSSMSLHSFSSTENTPDKERVNETAVKLRSKSWHSRTEMEKNRAAVTDYSGDDDSFSSPPRKVKSWLEGIDSTKTGTKDDGQPILNSKEGTPPHSYRSQSNGPMSRSAADIGSPKKEENGLVNELEELRHHVGSLEAEKAAIVKELSSLRFSRITR</sequence>
<feature type="domain" description="Calponin-homology (CH)" evidence="3">
    <location>
        <begin position="9"/>
        <end position="114"/>
    </location>
</feature>
<feature type="region of interest" description="Disordered" evidence="2">
    <location>
        <begin position="439"/>
        <end position="464"/>
    </location>
</feature>
<dbReference type="Proteomes" id="UP001159428">
    <property type="component" value="Unassembled WGS sequence"/>
</dbReference>
<gene>
    <name evidence="4" type="ORF">PMEA_00026550</name>
</gene>
<feature type="domain" description="Calponin-homology (CH)" evidence="3">
    <location>
        <begin position="128"/>
        <end position="235"/>
    </location>
</feature>
<feature type="region of interest" description="Disordered" evidence="2">
    <location>
        <begin position="1035"/>
        <end position="1154"/>
    </location>
</feature>
<evidence type="ECO:0000259" key="3">
    <source>
        <dbReference type="PROSITE" id="PS50021"/>
    </source>
</evidence>
<feature type="region of interest" description="Disordered" evidence="2">
    <location>
        <begin position="245"/>
        <end position="288"/>
    </location>
</feature>
<feature type="coiled-coil region" evidence="1">
    <location>
        <begin position="756"/>
        <end position="850"/>
    </location>
</feature>
<name>A0AAU9XPL0_9CNID</name>
<evidence type="ECO:0000313" key="5">
    <source>
        <dbReference type="Proteomes" id="UP001159428"/>
    </source>
</evidence>
<evidence type="ECO:0000256" key="2">
    <source>
        <dbReference type="SAM" id="MobiDB-lite"/>
    </source>
</evidence>
<dbReference type="Gene3D" id="1.10.418.10">
    <property type="entry name" value="Calponin-like domain"/>
    <property type="match status" value="2"/>
</dbReference>
<dbReference type="Pfam" id="PF00307">
    <property type="entry name" value="CH"/>
    <property type="match status" value="1"/>
</dbReference>
<evidence type="ECO:0000313" key="4">
    <source>
        <dbReference type="EMBL" id="CAH3152128.1"/>
    </source>
</evidence>
<organism evidence="4 5">
    <name type="scientific">Pocillopora meandrina</name>
    <dbReference type="NCBI Taxonomy" id="46732"/>
    <lineage>
        <taxon>Eukaryota</taxon>
        <taxon>Metazoa</taxon>
        <taxon>Cnidaria</taxon>
        <taxon>Anthozoa</taxon>
        <taxon>Hexacorallia</taxon>
        <taxon>Scleractinia</taxon>
        <taxon>Astrocoeniina</taxon>
        <taxon>Pocilloporidae</taxon>
        <taxon>Pocillopora</taxon>
    </lineage>
</organism>
<dbReference type="SUPFAM" id="SSF47576">
    <property type="entry name" value="Calponin-homology domain, CH-domain"/>
    <property type="match status" value="1"/>
</dbReference>
<proteinExistence type="predicted"/>
<feature type="compositionally biased region" description="Basic and acidic residues" evidence="2">
    <location>
        <begin position="447"/>
        <end position="463"/>
    </location>
</feature>
<dbReference type="InterPro" id="IPR036872">
    <property type="entry name" value="CH_dom_sf"/>
</dbReference>
<keyword evidence="1" id="KW-0175">Coiled coil</keyword>
<feature type="coiled-coil region" evidence="1">
    <location>
        <begin position="1003"/>
        <end position="1030"/>
    </location>
</feature>
<comment type="caution">
    <text evidence="4">The sequence shown here is derived from an EMBL/GenBank/DDBJ whole genome shotgun (WGS) entry which is preliminary data.</text>
</comment>
<feature type="coiled-coil region" evidence="1">
    <location>
        <begin position="880"/>
        <end position="977"/>
    </location>
</feature>
<evidence type="ECO:0000256" key="1">
    <source>
        <dbReference type="SAM" id="Coils"/>
    </source>
</evidence>
<dbReference type="PROSITE" id="PS50021">
    <property type="entry name" value="CH"/>
    <property type="match status" value="2"/>
</dbReference>
<protein>
    <recommendedName>
        <fullName evidence="3">Calponin-homology (CH) domain-containing protein</fullName>
    </recommendedName>
</protein>
<reference evidence="4 5" key="1">
    <citation type="submission" date="2022-05" db="EMBL/GenBank/DDBJ databases">
        <authorList>
            <consortium name="Genoscope - CEA"/>
            <person name="William W."/>
        </authorList>
    </citation>
    <scope>NUCLEOTIDE SEQUENCE [LARGE SCALE GENOMIC DNA]</scope>
</reference>
<feature type="compositionally biased region" description="Polar residues" evidence="2">
    <location>
        <begin position="264"/>
        <end position="288"/>
    </location>
</feature>
<feature type="compositionally biased region" description="Low complexity" evidence="2">
    <location>
        <begin position="1036"/>
        <end position="1045"/>
    </location>
</feature>
<dbReference type="AlphaFoldDB" id="A0AAU9XPL0"/>
<dbReference type="SMART" id="SM00033">
    <property type="entry name" value="CH"/>
    <property type="match status" value="1"/>
</dbReference>
<keyword evidence="5" id="KW-1185">Reference proteome</keyword>
<dbReference type="EMBL" id="CALNXJ010000050">
    <property type="protein sequence ID" value="CAH3152128.1"/>
    <property type="molecule type" value="Genomic_DNA"/>
</dbReference>
<dbReference type="InterPro" id="IPR001715">
    <property type="entry name" value="CH_dom"/>
</dbReference>
<accession>A0AAU9XPL0</accession>